<keyword evidence="2" id="KW-1185">Reference proteome</keyword>
<dbReference type="SUPFAM" id="SSF160104">
    <property type="entry name" value="Acetoacetate decarboxylase-like"/>
    <property type="match status" value="1"/>
</dbReference>
<dbReference type="eggNOG" id="COG3361">
    <property type="taxonomic scope" value="Bacteria"/>
</dbReference>
<evidence type="ECO:0000313" key="1">
    <source>
        <dbReference type="EMBL" id="KEO75516.1"/>
    </source>
</evidence>
<name>A0A074KZU4_9BACT</name>
<gene>
    <name evidence="1" type="ORF">EL17_01320</name>
</gene>
<dbReference type="AlphaFoldDB" id="A0A074KZU4"/>
<reference evidence="1 2" key="1">
    <citation type="submission" date="2014-04" db="EMBL/GenBank/DDBJ databases">
        <title>Characterization and application of a salt tolerant electro-active bacterium.</title>
        <authorList>
            <person name="Yang L."/>
            <person name="Wei S."/>
            <person name="Tay Q.X.M."/>
        </authorList>
    </citation>
    <scope>NUCLEOTIDE SEQUENCE [LARGE SCALE GENOMIC DNA]</scope>
    <source>
        <strain evidence="1 2">LY1</strain>
    </source>
</reference>
<evidence type="ECO:0000313" key="2">
    <source>
        <dbReference type="Proteomes" id="UP000027821"/>
    </source>
</evidence>
<organism evidence="1 2">
    <name type="scientific">Anditalea andensis</name>
    <dbReference type="NCBI Taxonomy" id="1048983"/>
    <lineage>
        <taxon>Bacteria</taxon>
        <taxon>Pseudomonadati</taxon>
        <taxon>Bacteroidota</taxon>
        <taxon>Cytophagia</taxon>
        <taxon>Cytophagales</taxon>
        <taxon>Cytophagaceae</taxon>
        <taxon>Anditalea</taxon>
    </lineage>
</organism>
<dbReference type="PANTHER" id="PTHR39186">
    <property type="entry name" value="DUF2071 FAMILY PROTEIN"/>
    <property type="match status" value="1"/>
</dbReference>
<dbReference type="InterPro" id="IPR023375">
    <property type="entry name" value="ADC_dom_sf"/>
</dbReference>
<sequence length="242" mass="28420">MKSISEILDHKDHRPFPYPDAAYKVYQEWHEAIFLHWELPVAVLQGMLPGGLEVDTLKGKAYISLVAFKAENSRIKYLPSLPIISDFLEANVRTYVIKDGIPGIYFLSMKANKTISAFMFRSITGFPYYPSQMHHDNQSFSSYQQQSKDYFDFSYKVGPLLSDKSELDRWLTERYCVYLDKYNKFLRFNVHHEEWPMQQLAIRDLRIRYQLEGYTLNNPQPVLAHYSPGVEVVGWLPEFLDI</sequence>
<dbReference type="InterPro" id="IPR018644">
    <property type="entry name" value="DUF2071"/>
</dbReference>
<accession>A0A074KZU4</accession>
<comment type="caution">
    <text evidence="1">The sequence shown here is derived from an EMBL/GenBank/DDBJ whole genome shotgun (WGS) entry which is preliminary data.</text>
</comment>
<dbReference type="RefSeq" id="WP_035069753.1">
    <property type="nucleotide sequence ID" value="NZ_JMIH01000011.1"/>
</dbReference>
<proteinExistence type="predicted"/>
<dbReference type="STRING" id="1048983.EL17_01320"/>
<dbReference type="EMBL" id="JMIH01000011">
    <property type="protein sequence ID" value="KEO75516.1"/>
    <property type="molecule type" value="Genomic_DNA"/>
</dbReference>
<evidence type="ECO:0008006" key="3">
    <source>
        <dbReference type="Google" id="ProtNLM"/>
    </source>
</evidence>
<dbReference type="Proteomes" id="UP000027821">
    <property type="component" value="Unassembled WGS sequence"/>
</dbReference>
<protein>
    <recommendedName>
        <fullName evidence="3">DUF2071 domain-containing protein</fullName>
    </recommendedName>
</protein>
<dbReference type="OrthoDB" id="1421826at2"/>
<dbReference type="PANTHER" id="PTHR39186:SF1">
    <property type="entry name" value="DUF2071 DOMAIN-CONTAINING PROTEIN"/>
    <property type="match status" value="1"/>
</dbReference>
<dbReference type="Pfam" id="PF09844">
    <property type="entry name" value="DUF2071"/>
    <property type="match status" value="1"/>
</dbReference>